<feature type="region of interest" description="Disordered" evidence="1">
    <location>
        <begin position="36"/>
        <end position="108"/>
    </location>
</feature>
<sequence length="108" mass="10902">MRYGAATECFPAVTGSATDSTGKLASFPARLLRWGYAESRPRTHRRRADHAGRPAGPAAAGGVRGGRADPLAAVGDGPAGAAGSRDNGHARPQRAGQAAVDADDAGRP</sequence>
<comment type="caution">
    <text evidence="2">The sequence shown here is derived from an EMBL/GenBank/DDBJ whole genome shotgun (WGS) entry which is preliminary data.</text>
</comment>
<gene>
    <name evidence="2" type="ORF">SCOCK_40096</name>
</gene>
<keyword evidence="3" id="KW-1185">Reference proteome</keyword>
<evidence type="ECO:0000313" key="3">
    <source>
        <dbReference type="Proteomes" id="UP001152519"/>
    </source>
</evidence>
<accession>A0A9W4GSR9</accession>
<protein>
    <submittedName>
        <fullName evidence="2">Uncharacterized protein</fullName>
    </submittedName>
</protein>
<organism evidence="2 3">
    <name type="scientific">Actinacidiphila cocklensis</name>
    <dbReference type="NCBI Taxonomy" id="887465"/>
    <lineage>
        <taxon>Bacteria</taxon>
        <taxon>Bacillati</taxon>
        <taxon>Actinomycetota</taxon>
        <taxon>Actinomycetes</taxon>
        <taxon>Kitasatosporales</taxon>
        <taxon>Streptomycetaceae</taxon>
        <taxon>Actinacidiphila</taxon>
    </lineage>
</organism>
<evidence type="ECO:0000256" key="1">
    <source>
        <dbReference type="SAM" id="MobiDB-lite"/>
    </source>
</evidence>
<dbReference type="AlphaFoldDB" id="A0A9W4GSR9"/>
<feature type="compositionally biased region" description="Low complexity" evidence="1">
    <location>
        <begin position="68"/>
        <end position="83"/>
    </location>
</feature>
<dbReference type="Proteomes" id="UP001152519">
    <property type="component" value="Unassembled WGS sequence"/>
</dbReference>
<name>A0A9W4GSR9_9ACTN</name>
<reference evidence="2" key="1">
    <citation type="submission" date="2021-05" db="EMBL/GenBank/DDBJ databases">
        <authorList>
            <person name="Arsene-Ploetze F."/>
        </authorList>
    </citation>
    <scope>NUCLEOTIDE SEQUENCE</scope>
    <source>
        <strain evidence="2">DSM 42138</strain>
    </source>
</reference>
<proteinExistence type="predicted"/>
<dbReference type="EMBL" id="CAJSLV010000070">
    <property type="protein sequence ID" value="CAG6396176.1"/>
    <property type="molecule type" value="Genomic_DNA"/>
</dbReference>
<evidence type="ECO:0000313" key="2">
    <source>
        <dbReference type="EMBL" id="CAG6396176.1"/>
    </source>
</evidence>